<reference evidence="1 2" key="1">
    <citation type="submission" date="2011-12" db="EMBL/GenBank/DDBJ databases">
        <title>The Genome Sequence of Prevotella micans F0438.</title>
        <authorList>
            <consortium name="The Broad Institute Genome Sequencing Platform"/>
            <person name="Earl A."/>
            <person name="Ward D."/>
            <person name="Feldgarden M."/>
            <person name="Gevers D."/>
            <person name="Izard J."/>
            <person name="Baranova O.V."/>
            <person name="Blanton J.M."/>
            <person name="Wade W.G."/>
            <person name="Dewhirst F.E."/>
            <person name="Young S.K."/>
            <person name="Zeng Q."/>
            <person name="Gargeya S."/>
            <person name="Fitzgerald M."/>
            <person name="Haas B."/>
            <person name="Abouelleil A."/>
            <person name="Alvarado L."/>
            <person name="Arachchi H.M."/>
            <person name="Berlin A."/>
            <person name="Chapman S.B."/>
            <person name="Gearin G."/>
            <person name="Goldberg J."/>
            <person name="Griggs A."/>
            <person name="Gujja S."/>
            <person name="Hansen M."/>
            <person name="Heiman D."/>
            <person name="Howarth C."/>
            <person name="Larimer J."/>
            <person name="Lui A."/>
            <person name="MacDonald P.J.P."/>
            <person name="McCowen C."/>
            <person name="Montmayeur A."/>
            <person name="Murphy C."/>
            <person name="Neiman D."/>
            <person name="Pearson M."/>
            <person name="Priest M."/>
            <person name="Roberts A."/>
            <person name="Saif S."/>
            <person name="Shea T."/>
            <person name="Sisk P."/>
            <person name="Stolte C."/>
            <person name="Sykes S."/>
            <person name="Wortman J."/>
            <person name="Nusbaum C."/>
            <person name="Birren B."/>
        </authorList>
    </citation>
    <scope>NUCLEOTIDE SEQUENCE [LARGE SCALE GENOMIC DNA]</scope>
    <source>
        <strain evidence="1 2">F0438</strain>
    </source>
</reference>
<accession>H1Q498</accession>
<dbReference type="AlphaFoldDB" id="H1Q498"/>
<keyword evidence="2" id="KW-1185">Reference proteome</keyword>
<proteinExistence type="predicted"/>
<evidence type="ECO:0000313" key="1">
    <source>
        <dbReference type="EMBL" id="EHO67879.1"/>
    </source>
</evidence>
<dbReference type="HOGENOM" id="CLU_2524745_0_0_10"/>
<comment type="caution">
    <text evidence="1">The sequence shown here is derived from an EMBL/GenBank/DDBJ whole genome shotgun (WGS) entry which is preliminary data.</text>
</comment>
<dbReference type="EMBL" id="AGWK01000045">
    <property type="protein sequence ID" value="EHO67879.1"/>
    <property type="molecule type" value="Genomic_DNA"/>
</dbReference>
<sequence length="84" mass="9687">MLIRPGYSAFRNGLSVYLSVRLSGRNKFTHELNKPEYIYTAGSLIGVVETNRHEIVPTYNLPVEWNVFLSQTYVIKNQTAQLLR</sequence>
<dbReference type="Proteomes" id="UP000016023">
    <property type="component" value="Unassembled WGS sequence"/>
</dbReference>
<organism evidence="1 2">
    <name type="scientific">Prevotella micans F0438</name>
    <dbReference type="NCBI Taxonomy" id="883158"/>
    <lineage>
        <taxon>Bacteria</taxon>
        <taxon>Pseudomonadati</taxon>
        <taxon>Bacteroidota</taxon>
        <taxon>Bacteroidia</taxon>
        <taxon>Bacteroidales</taxon>
        <taxon>Prevotellaceae</taxon>
        <taxon>Prevotella</taxon>
    </lineage>
</organism>
<evidence type="ECO:0000313" key="2">
    <source>
        <dbReference type="Proteomes" id="UP000016023"/>
    </source>
</evidence>
<dbReference type="STRING" id="883158.HMPREF9140_01736"/>
<gene>
    <name evidence="1" type="ORF">HMPREF9140_01736</name>
</gene>
<name>H1Q498_9BACT</name>
<protein>
    <submittedName>
        <fullName evidence="1">Uncharacterized protein</fullName>
    </submittedName>
</protein>